<name>A0A1F4W0W5_UNCKA</name>
<protein>
    <submittedName>
        <fullName evidence="2">Uncharacterized protein</fullName>
    </submittedName>
</protein>
<feature type="region of interest" description="Disordered" evidence="1">
    <location>
        <begin position="1"/>
        <end position="20"/>
    </location>
</feature>
<dbReference type="Proteomes" id="UP000176614">
    <property type="component" value="Unassembled WGS sequence"/>
</dbReference>
<reference evidence="2 3" key="1">
    <citation type="journal article" date="2016" name="Nat. Commun.">
        <title>Thousands of microbial genomes shed light on interconnected biogeochemical processes in an aquifer system.</title>
        <authorList>
            <person name="Anantharaman K."/>
            <person name="Brown C.T."/>
            <person name="Hug L.A."/>
            <person name="Sharon I."/>
            <person name="Castelle C.J."/>
            <person name="Probst A.J."/>
            <person name="Thomas B.C."/>
            <person name="Singh A."/>
            <person name="Wilkins M.J."/>
            <person name="Karaoz U."/>
            <person name="Brodie E.L."/>
            <person name="Williams K.H."/>
            <person name="Hubbard S.S."/>
            <person name="Banfield J.F."/>
        </authorList>
    </citation>
    <scope>NUCLEOTIDE SEQUENCE [LARGE SCALE GENOMIC DNA]</scope>
</reference>
<evidence type="ECO:0000256" key="1">
    <source>
        <dbReference type="SAM" id="MobiDB-lite"/>
    </source>
</evidence>
<sequence>MADGPPPVGESVARGETGLASIGPQGAPCRAFFVALQGSFPGRVFLLGSRPRGPLIAFVLGNLDQGDRGQETPVVRILSQSVRGGH</sequence>
<dbReference type="AlphaFoldDB" id="A0A1F4W0W5"/>
<comment type="caution">
    <text evidence="2">The sequence shown here is derived from an EMBL/GenBank/DDBJ whole genome shotgun (WGS) entry which is preliminary data.</text>
</comment>
<organism evidence="2 3">
    <name type="scientific">candidate division WWE3 bacterium RIFOXYA2_FULL_46_9</name>
    <dbReference type="NCBI Taxonomy" id="1802636"/>
    <lineage>
        <taxon>Bacteria</taxon>
        <taxon>Katanobacteria</taxon>
    </lineage>
</organism>
<gene>
    <name evidence="2" type="ORF">A2264_01890</name>
</gene>
<proteinExistence type="predicted"/>
<evidence type="ECO:0000313" key="3">
    <source>
        <dbReference type="Proteomes" id="UP000176614"/>
    </source>
</evidence>
<evidence type="ECO:0000313" key="2">
    <source>
        <dbReference type="EMBL" id="OGC63000.1"/>
    </source>
</evidence>
<dbReference type="EMBL" id="MEVT01000010">
    <property type="protein sequence ID" value="OGC63000.1"/>
    <property type="molecule type" value="Genomic_DNA"/>
</dbReference>
<accession>A0A1F4W0W5</accession>